<name>A0A8H5LT61_9AGAR</name>
<protein>
    <recommendedName>
        <fullName evidence="4">F-box domain-containing protein</fullName>
    </recommendedName>
</protein>
<comment type="caution">
    <text evidence="2">The sequence shown here is derived from an EMBL/GenBank/DDBJ whole genome shotgun (WGS) entry which is preliminary data.</text>
</comment>
<evidence type="ECO:0008006" key="4">
    <source>
        <dbReference type="Google" id="ProtNLM"/>
    </source>
</evidence>
<organism evidence="2 3">
    <name type="scientific">Collybiopsis confluens</name>
    <dbReference type="NCBI Taxonomy" id="2823264"/>
    <lineage>
        <taxon>Eukaryota</taxon>
        <taxon>Fungi</taxon>
        <taxon>Dikarya</taxon>
        <taxon>Basidiomycota</taxon>
        <taxon>Agaricomycotina</taxon>
        <taxon>Agaricomycetes</taxon>
        <taxon>Agaricomycetidae</taxon>
        <taxon>Agaricales</taxon>
        <taxon>Marasmiineae</taxon>
        <taxon>Omphalotaceae</taxon>
        <taxon>Collybiopsis</taxon>
    </lineage>
</organism>
<dbReference type="Proteomes" id="UP000518752">
    <property type="component" value="Unassembled WGS sequence"/>
</dbReference>
<evidence type="ECO:0000313" key="2">
    <source>
        <dbReference type="EMBL" id="KAF5368647.1"/>
    </source>
</evidence>
<dbReference type="OrthoDB" id="3022400at2759"/>
<sequence length="571" mass="64270">MVLCSQCGESVLHPRVPFDFPFLQARLRSELGPASGQPEEVASILKNSELDLQDYEAEIDRLETRILFLATLKDRVRDYSNLAKTLLSPIRKLPDELLCQVFDLCCGMNYFSIIDLPVSTAFSFRSAPAMALSSVCFRWRRNALAMPSIWSRISLKWSCSAVDHVPWGDESTFPLYLSLARSLKCPLMIELDFGKDPRLNHTSLHPIIAKFTQQSRRWKQLNLLYPGACILPDLFIGDTSPHFPLLEEVELGEVTASDPEVIFLARTAPNLKRLILNGDSELPHLKSLSAFTQITHMDFNPDLPHLVKFLKANPNLISLAVNEEAGSSSDHTAHPQTCARMEILTVRHDNGVGKSVFPAMHCPTLKSLEPLDKTPLLHAWDSYSLFMAFVRRSSFPLTTLSMKGLSLSDSNLVHVLTHLPTLVNLSIDDLIMLPPRSHITEDFFSIDDLDMLPPHSHITEEFIDSLHASRTSSLRSNLSPIIPRLRSLALSCGCSEFNDTSVVDMVKSRWFPSNLSGLSSETKVSNVFQVDCLREFALTFRRREKVDRAVYAPLERLEKNGMRVVVSWNST</sequence>
<dbReference type="InterPro" id="IPR032675">
    <property type="entry name" value="LRR_dom_sf"/>
</dbReference>
<dbReference type="AlphaFoldDB" id="A0A8H5LT61"/>
<dbReference type="EMBL" id="JAACJN010000133">
    <property type="protein sequence ID" value="KAF5368647.1"/>
    <property type="molecule type" value="Genomic_DNA"/>
</dbReference>
<keyword evidence="3" id="KW-1185">Reference proteome</keyword>
<dbReference type="Gene3D" id="1.20.1280.50">
    <property type="match status" value="1"/>
</dbReference>
<evidence type="ECO:0000256" key="1">
    <source>
        <dbReference type="SAM" id="Coils"/>
    </source>
</evidence>
<accession>A0A8H5LT61</accession>
<evidence type="ECO:0000313" key="3">
    <source>
        <dbReference type="Proteomes" id="UP000518752"/>
    </source>
</evidence>
<feature type="coiled-coil region" evidence="1">
    <location>
        <begin position="45"/>
        <end position="72"/>
    </location>
</feature>
<gene>
    <name evidence="2" type="ORF">D9757_010193</name>
</gene>
<proteinExistence type="predicted"/>
<reference evidence="2 3" key="1">
    <citation type="journal article" date="2020" name="ISME J.">
        <title>Uncovering the hidden diversity of litter-decomposition mechanisms in mushroom-forming fungi.</title>
        <authorList>
            <person name="Floudas D."/>
            <person name="Bentzer J."/>
            <person name="Ahren D."/>
            <person name="Johansson T."/>
            <person name="Persson P."/>
            <person name="Tunlid A."/>
        </authorList>
    </citation>
    <scope>NUCLEOTIDE SEQUENCE [LARGE SCALE GENOMIC DNA]</scope>
    <source>
        <strain evidence="2 3">CBS 406.79</strain>
    </source>
</reference>
<dbReference type="Gene3D" id="3.80.10.10">
    <property type="entry name" value="Ribonuclease Inhibitor"/>
    <property type="match status" value="1"/>
</dbReference>
<dbReference type="SUPFAM" id="SSF52047">
    <property type="entry name" value="RNI-like"/>
    <property type="match status" value="1"/>
</dbReference>
<keyword evidence="1" id="KW-0175">Coiled coil</keyword>